<dbReference type="EMBL" id="UPSH01000001">
    <property type="protein sequence ID" value="VBB17909.1"/>
    <property type="molecule type" value="Genomic_DNA"/>
</dbReference>
<accession>A0A5K0U7G0</accession>
<reference evidence="1 2" key="1">
    <citation type="submission" date="2018-10" db="EMBL/GenBank/DDBJ databases">
        <authorList>
            <consortium name="IHU Genomes"/>
        </authorList>
    </citation>
    <scope>NUCLEOTIDE SEQUENCE [LARGE SCALE GENOMIC DNA]</scope>
    <source>
        <strain evidence="1 2">A1</strain>
    </source>
</reference>
<name>A0A5K0U7G0_9VIRU</name>
<keyword evidence="2" id="KW-1185">Reference proteome</keyword>
<comment type="caution">
    <text evidence="1">The sequence shown here is derived from an EMBL/GenBank/DDBJ whole genome shotgun (WGS) entry which is preliminary data.</text>
</comment>
<gene>
    <name evidence="1" type="ORF">YASMINEVIRUS_372</name>
</gene>
<evidence type="ECO:0000313" key="1">
    <source>
        <dbReference type="EMBL" id="VBB17909.1"/>
    </source>
</evidence>
<proteinExistence type="predicted"/>
<protein>
    <submittedName>
        <fullName evidence="1">Uncharacterized protein</fullName>
    </submittedName>
</protein>
<dbReference type="Proteomes" id="UP000594342">
    <property type="component" value="Unassembled WGS sequence"/>
</dbReference>
<organism evidence="1 2">
    <name type="scientific">Yasminevirus sp. GU-2018</name>
    <dbReference type="NCBI Taxonomy" id="2420051"/>
    <lineage>
        <taxon>Viruses</taxon>
        <taxon>Varidnaviria</taxon>
        <taxon>Bamfordvirae</taxon>
        <taxon>Nucleocytoviricota</taxon>
        <taxon>Megaviricetes</taxon>
        <taxon>Imitervirales</taxon>
        <taxon>Mimiviridae</taxon>
        <taxon>Klosneuvirinae</taxon>
        <taxon>Yasminevirus</taxon>
        <taxon>Yasminevirus saudimassiliense</taxon>
    </lineage>
</organism>
<sequence length="183" mass="20557">MSRSLNSKLDDGVKVDVVTADQMTEADRQAIFNREASVDAIPDLDVLTGHVLEILQYLEKPETAKLIKTNESAVKMYLNGKYADTVPLGIITVLLDEGARDENVERLLGMFEKLRLAKSGQLTLEDAEKSVTDEVNQRYIYSKYGSKEAFEKELAKEVAKEQKRKNVKNAEALRHVGRVSIKD</sequence>
<evidence type="ECO:0000313" key="2">
    <source>
        <dbReference type="Proteomes" id="UP000594342"/>
    </source>
</evidence>